<dbReference type="STRING" id="983644.G3JG19"/>
<gene>
    <name evidence="8" type="ORF">CCM_05012</name>
</gene>
<dbReference type="SUPFAM" id="SSF57701">
    <property type="entry name" value="Zn2/Cys6 DNA-binding domain"/>
    <property type="match status" value="1"/>
</dbReference>
<organism evidence="8 9">
    <name type="scientific">Cordyceps militaris (strain CM01)</name>
    <name type="common">Caterpillar fungus</name>
    <dbReference type="NCBI Taxonomy" id="983644"/>
    <lineage>
        <taxon>Eukaryota</taxon>
        <taxon>Fungi</taxon>
        <taxon>Dikarya</taxon>
        <taxon>Ascomycota</taxon>
        <taxon>Pezizomycotina</taxon>
        <taxon>Sordariomycetes</taxon>
        <taxon>Hypocreomycetidae</taxon>
        <taxon>Hypocreales</taxon>
        <taxon>Cordycipitaceae</taxon>
        <taxon>Cordyceps</taxon>
    </lineage>
</organism>
<evidence type="ECO:0000256" key="1">
    <source>
        <dbReference type="ARBA" id="ARBA00004123"/>
    </source>
</evidence>
<evidence type="ECO:0000256" key="2">
    <source>
        <dbReference type="ARBA" id="ARBA00022723"/>
    </source>
</evidence>
<keyword evidence="9" id="KW-1185">Reference proteome</keyword>
<dbReference type="Pfam" id="PF00172">
    <property type="entry name" value="Zn_clus"/>
    <property type="match status" value="1"/>
</dbReference>
<dbReference type="Pfam" id="PF04082">
    <property type="entry name" value="Fungal_trans"/>
    <property type="match status" value="1"/>
</dbReference>
<dbReference type="PANTHER" id="PTHR47338:SF7">
    <property type="entry name" value="ZN(II)2CYS6 TRANSCRIPTION FACTOR (EUROFUNG)"/>
    <property type="match status" value="1"/>
</dbReference>
<dbReference type="InterPro" id="IPR007219">
    <property type="entry name" value="XnlR_reg_dom"/>
</dbReference>
<dbReference type="GeneID" id="18167032"/>
<dbReference type="GO" id="GO:0008270">
    <property type="term" value="F:zinc ion binding"/>
    <property type="evidence" value="ECO:0007669"/>
    <property type="project" value="InterPro"/>
</dbReference>
<reference evidence="8 9" key="1">
    <citation type="journal article" date="2011" name="Genome Biol.">
        <title>Genome sequence of the insect pathogenic fungus Cordyceps militaris, a valued traditional Chinese medicine.</title>
        <authorList>
            <person name="Zheng P."/>
            <person name="Xia Y."/>
            <person name="Xiao G."/>
            <person name="Xiong C."/>
            <person name="Hu X."/>
            <person name="Zhang S."/>
            <person name="Zheng H."/>
            <person name="Huang Y."/>
            <person name="Zhou Y."/>
            <person name="Wang S."/>
            <person name="Zhao G.P."/>
            <person name="Liu X."/>
            <person name="St Leger R.J."/>
            <person name="Wang C."/>
        </authorList>
    </citation>
    <scope>NUCLEOTIDE SEQUENCE [LARGE SCALE GENOMIC DNA]</scope>
    <source>
        <strain evidence="8 9">CM01</strain>
    </source>
</reference>
<dbReference type="CDD" id="cd12148">
    <property type="entry name" value="fungal_TF_MHR"/>
    <property type="match status" value="1"/>
</dbReference>
<dbReference type="PANTHER" id="PTHR47338">
    <property type="entry name" value="ZN(II)2CYS6 TRANSCRIPTION FACTOR (EUROFUNG)-RELATED"/>
    <property type="match status" value="1"/>
</dbReference>
<dbReference type="KEGG" id="cmt:CCM_05012"/>
<feature type="domain" description="Zn(2)-C6 fungal-type" evidence="7">
    <location>
        <begin position="369"/>
        <end position="399"/>
    </location>
</feature>
<keyword evidence="4" id="KW-0804">Transcription</keyword>
<dbReference type="Gene3D" id="4.10.240.10">
    <property type="entry name" value="Zn(2)-C6 fungal-type DNA-binding domain"/>
    <property type="match status" value="1"/>
</dbReference>
<dbReference type="OMA" id="CKHANCH"/>
<protein>
    <submittedName>
        <fullName evidence="8">Fungal transcriptional regulatory protein</fullName>
    </submittedName>
</protein>
<dbReference type="InParanoid" id="G3JG19"/>
<dbReference type="GO" id="GO:0000981">
    <property type="term" value="F:DNA-binding transcription factor activity, RNA polymerase II-specific"/>
    <property type="evidence" value="ECO:0007669"/>
    <property type="project" value="InterPro"/>
</dbReference>
<keyword evidence="5" id="KW-0539">Nucleus</keyword>
<feature type="region of interest" description="Disordered" evidence="6">
    <location>
        <begin position="441"/>
        <end position="480"/>
    </location>
</feature>
<dbReference type="eggNOG" id="ENOG502QWTJ">
    <property type="taxonomic scope" value="Eukaryota"/>
</dbReference>
<proteinExistence type="predicted"/>
<evidence type="ECO:0000313" key="8">
    <source>
        <dbReference type="EMBL" id="EGX93637.1"/>
    </source>
</evidence>
<dbReference type="RefSeq" id="XP_006670220.1">
    <property type="nucleotide sequence ID" value="XM_006670157.1"/>
</dbReference>
<dbReference type="Proteomes" id="UP000001610">
    <property type="component" value="Unassembled WGS sequence"/>
</dbReference>
<dbReference type="GO" id="GO:0005634">
    <property type="term" value="C:nucleus"/>
    <property type="evidence" value="ECO:0007669"/>
    <property type="project" value="UniProtKB-SubCell"/>
</dbReference>
<name>G3JG19_CORMM</name>
<dbReference type="InterPro" id="IPR001138">
    <property type="entry name" value="Zn2Cys6_DnaBD"/>
</dbReference>
<dbReference type="EMBL" id="JH126401">
    <property type="protein sequence ID" value="EGX93637.1"/>
    <property type="molecule type" value="Genomic_DNA"/>
</dbReference>
<evidence type="ECO:0000313" key="9">
    <source>
        <dbReference type="Proteomes" id="UP000001610"/>
    </source>
</evidence>
<dbReference type="VEuPathDB" id="FungiDB:CCM_05012"/>
<dbReference type="AlphaFoldDB" id="G3JG19"/>
<keyword evidence="2" id="KW-0479">Metal-binding</keyword>
<dbReference type="PROSITE" id="PS50048">
    <property type="entry name" value="ZN2_CY6_FUNGAL_2"/>
    <property type="match status" value="1"/>
</dbReference>
<dbReference type="SMART" id="SM00906">
    <property type="entry name" value="Fungal_trans"/>
    <property type="match status" value="1"/>
</dbReference>
<dbReference type="GO" id="GO:0003677">
    <property type="term" value="F:DNA binding"/>
    <property type="evidence" value="ECO:0007669"/>
    <property type="project" value="InterPro"/>
</dbReference>
<feature type="compositionally biased region" description="Basic and acidic residues" evidence="6">
    <location>
        <begin position="441"/>
        <end position="453"/>
    </location>
</feature>
<dbReference type="InterPro" id="IPR050815">
    <property type="entry name" value="TF_fung"/>
</dbReference>
<evidence type="ECO:0000256" key="4">
    <source>
        <dbReference type="ARBA" id="ARBA00023163"/>
    </source>
</evidence>
<evidence type="ECO:0000256" key="3">
    <source>
        <dbReference type="ARBA" id="ARBA00023015"/>
    </source>
</evidence>
<dbReference type="PROSITE" id="PS00463">
    <property type="entry name" value="ZN2_CY6_FUNGAL_1"/>
    <property type="match status" value="1"/>
</dbReference>
<dbReference type="OrthoDB" id="2563500at2759"/>
<accession>G3JG19</accession>
<keyword evidence="3" id="KW-0805">Transcription regulation</keyword>
<sequence length="1156" mass="127422">MEKDRVWEMRPWLAWQSRLAGHPGCLVQSTRSWASDQLEPIQHCEHQCSNRSRQRLVAIDWSSSVYHLLDYAVLSVVLRSATPRQLLQHVNLRQGRGRIGRPARSGLIGNSLAGSWEVGDSLLRVVAISLAGYQYGRAGNQGRVAIAGQEHNSQPQAELIQTGDGVRGGSDPRFPLVALRDWLDVDGGLFWRALSSLQQPPVMPMAPMASSGRAHLALDPQNHHLLCKHANCHTLSVDAVSRAEMAWPTQAGRKAVLHLKPRPSLILTSRISIRLYLIIFSTFRCRLLVAHHGLSSLSRAQANHSIPTLQVKCDGRPNGCRNCERLQLDCVADDGTPASAASSAAAASTVKRSSSASAAALKKIRTYRSCNACRLSKTKCDGDRPKCGRCTVKKVDCVYDGGSAPRWTRNLDRPALVSGAAEAAGDGGLLPTVEKERSAFLAGERRLPPRQDDTPANSDTGGEGSQSGREGVSIPEGQSCLPNGRNLRRVVEQYFTNLHPLRCFAFVHKPTFMRQLDKGLTTDDESALLHIVCAHGANNTGLITAAGSQWAKRAEYLLLANFGKISVQRLMTAILLHEFHFRHGEYSQALMMSGLAVRMAHALKINSEHSPDIMCSDVDEAAPSVVSRESRRRLMWACYILDAWAGSGIDQLTLLRENDIKIQLPCNERNFGLRIASVTETLGVGHVLQFLPPSVVPRRPAENMGIMAYYIRIVTLWKKIVRYVNRLDTSLDGTSPPWLPESDFAALDADLRLWRRELPDFVEYSAETIYARLDSNQLGALVLIHCTYHHNYLELYKLSMPDLFKLSKPLSIPPEHQEFFQAAQANCYHHAQQIADILAEAADHGARLLSDSLLPYFVYDSSRVMLYYVARLLDPNRLDAQDKVRDAIHAVESNNRVLRIMVALFPIAQSLSITIERWLFKLKQATNREDLLHRLQSETRADIPGAVFPPNSPQDNSDLTLPSISLHSLARTGVGARRAAERSSVSTPSISTPNISLATPGISWSATTVPSTPASASSWDHMSAAHQLAGLSHQDATPNVARSGLQHERPVATQQLIPVPRRPAPAAAPMYEALDLDDLQNFLSWDMYGIRDMGDPIIDEAADDMALSCRARDGDDGPADGAICIVETPCPDWPERILARVVASDVMSMEEMIRAS</sequence>
<evidence type="ECO:0000256" key="6">
    <source>
        <dbReference type="SAM" id="MobiDB-lite"/>
    </source>
</evidence>
<evidence type="ECO:0000256" key="5">
    <source>
        <dbReference type="ARBA" id="ARBA00023242"/>
    </source>
</evidence>
<dbReference type="SMART" id="SM00066">
    <property type="entry name" value="GAL4"/>
    <property type="match status" value="2"/>
</dbReference>
<evidence type="ECO:0000259" key="7">
    <source>
        <dbReference type="PROSITE" id="PS50048"/>
    </source>
</evidence>
<comment type="subcellular location">
    <subcellularLocation>
        <location evidence="1">Nucleus</location>
    </subcellularLocation>
</comment>
<dbReference type="HOGENOM" id="CLU_008241_0_0_1"/>
<dbReference type="CDD" id="cd00067">
    <property type="entry name" value="GAL4"/>
    <property type="match status" value="2"/>
</dbReference>
<dbReference type="InterPro" id="IPR036864">
    <property type="entry name" value="Zn2-C6_fun-type_DNA-bd_sf"/>
</dbReference>
<dbReference type="GO" id="GO:0006351">
    <property type="term" value="P:DNA-templated transcription"/>
    <property type="evidence" value="ECO:0007669"/>
    <property type="project" value="InterPro"/>
</dbReference>